<dbReference type="GO" id="GO:0003677">
    <property type="term" value="F:DNA binding"/>
    <property type="evidence" value="ECO:0007669"/>
    <property type="project" value="UniProtKB-KW"/>
</dbReference>
<evidence type="ECO:0000313" key="6">
    <source>
        <dbReference type="EMBL" id="PNV65685.1"/>
    </source>
</evidence>
<sequence>MELLQLRYFEEVARTQHVTNSAKRLNVAQPALTQSIRRLERELGVKLIERVGRNVRLTPCGAVLHERVRPVLAALDALPAELAETAGREQATVRLAIESASTLAVEAIAAYRARRPNARFVVMQNADQRWDVRLRTARREDGGRGRAGEPAAVARFTERIGAAVPAERAKRGPLALDELAADPFICLAGSRAFRAVCDEACADAGFAPRVAFESDSPAVVKRMIGLGLGVGFWPERSWGDLADGNARLEPLADARFVRTLEVLRRDGSSSEEARMFCDFLVSSLEDRWSEPSPLGA</sequence>
<dbReference type="PANTHER" id="PTHR30346">
    <property type="entry name" value="TRANSCRIPTIONAL DUAL REGULATOR HCAR-RELATED"/>
    <property type="match status" value="1"/>
</dbReference>
<dbReference type="InterPro" id="IPR036388">
    <property type="entry name" value="WH-like_DNA-bd_sf"/>
</dbReference>
<keyword evidence="4" id="KW-0804">Transcription</keyword>
<accession>A0A2K2U5R9</accession>
<organism evidence="6 7">
    <name type="scientific">Rubneribacter badeniensis</name>
    <dbReference type="NCBI Taxonomy" id="2070688"/>
    <lineage>
        <taxon>Bacteria</taxon>
        <taxon>Bacillati</taxon>
        <taxon>Actinomycetota</taxon>
        <taxon>Coriobacteriia</taxon>
        <taxon>Eggerthellales</taxon>
        <taxon>Eggerthellaceae</taxon>
        <taxon>Rubneribacter</taxon>
    </lineage>
</organism>
<dbReference type="PRINTS" id="PR00039">
    <property type="entry name" value="HTHLYSR"/>
</dbReference>
<dbReference type="CDD" id="cd05466">
    <property type="entry name" value="PBP2_LTTR_substrate"/>
    <property type="match status" value="1"/>
</dbReference>
<dbReference type="InterPro" id="IPR036390">
    <property type="entry name" value="WH_DNA-bd_sf"/>
</dbReference>
<evidence type="ECO:0000256" key="2">
    <source>
        <dbReference type="ARBA" id="ARBA00023015"/>
    </source>
</evidence>
<proteinExistence type="inferred from homology"/>
<keyword evidence="7" id="KW-1185">Reference proteome</keyword>
<dbReference type="GO" id="GO:0003700">
    <property type="term" value="F:DNA-binding transcription factor activity"/>
    <property type="evidence" value="ECO:0007669"/>
    <property type="project" value="InterPro"/>
</dbReference>
<dbReference type="EMBL" id="PPEL01000020">
    <property type="protein sequence ID" value="PNV65685.1"/>
    <property type="molecule type" value="Genomic_DNA"/>
</dbReference>
<dbReference type="FunFam" id="1.10.10.10:FF:000001">
    <property type="entry name" value="LysR family transcriptional regulator"/>
    <property type="match status" value="1"/>
</dbReference>
<protein>
    <submittedName>
        <fullName evidence="6">LysR family transcriptional regulator</fullName>
    </submittedName>
</protein>
<dbReference type="SUPFAM" id="SSF53850">
    <property type="entry name" value="Periplasmic binding protein-like II"/>
    <property type="match status" value="1"/>
</dbReference>
<dbReference type="PANTHER" id="PTHR30346:SF28">
    <property type="entry name" value="HTH-TYPE TRANSCRIPTIONAL REGULATOR CYNR"/>
    <property type="match status" value="1"/>
</dbReference>
<dbReference type="Gene3D" id="3.40.190.290">
    <property type="match status" value="1"/>
</dbReference>
<dbReference type="AlphaFoldDB" id="A0A2K2U5R9"/>
<keyword evidence="2" id="KW-0805">Transcription regulation</keyword>
<evidence type="ECO:0000256" key="4">
    <source>
        <dbReference type="ARBA" id="ARBA00023163"/>
    </source>
</evidence>
<feature type="domain" description="HTH lysR-type" evidence="5">
    <location>
        <begin position="1"/>
        <end position="58"/>
    </location>
</feature>
<reference evidence="6 7" key="1">
    <citation type="journal article" date="2018" name="Int. J. Syst. Evol. Microbiol.">
        <title>Rubneribacter badeniensis gen. nov., sp. nov. and Enteroscipio rubneri gen. nov., sp. nov., new members of the Eggerthellaceae isolated from human faeces.</title>
        <authorList>
            <person name="Danylec N."/>
            <person name="Gobl A."/>
            <person name="Stoll D.A."/>
            <person name="Hetzer B."/>
            <person name="Kulling S.E."/>
            <person name="Huch M."/>
        </authorList>
    </citation>
    <scope>NUCLEOTIDE SEQUENCE [LARGE SCALE GENOMIC DNA]</scope>
    <source>
        <strain evidence="6 7">ResAG-85</strain>
    </source>
</reference>
<dbReference type="Pfam" id="PF00126">
    <property type="entry name" value="HTH_1"/>
    <property type="match status" value="1"/>
</dbReference>
<evidence type="ECO:0000256" key="3">
    <source>
        <dbReference type="ARBA" id="ARBA00023125"/>
    </source>
</evidence>
<dbReference type="GO" id="GO:0032993">
    <property type="term" value="C:protein-DNA complex"/>
    <property type="evidence" value="ECO:0007669"/>
    <property type="project" value="TreeGrafter"/>
</dbReference>
<keyword evidence="3" id="KW-0238">DNA-binding</keyword>
<dbReference type="PROSITE" id="PS50931">
    <property type="entry name" value="HTH_LYSR"/>
    <property type="match status" value="1"/>
</dbReference>
<dbReference type="SUPFAM" id="SSF46785">
    <property type="entry name" value="Winged helix' DNA-binding domain"/>
    <property type="match status" value="1"/>
</dbReference>
<dbReference type="InterPro" id="IPR005119">
    <property type="entry name" value="LysR_subst-bd"/>
</dbReference>
<comment type="similarity">
    <text evidence="1">Belongs to the LysR transcriptional regulatory family.</text>
</comment>
<dbReference type="InterPro" id="IPR000847">
    <property type="entry name" value="LysR_HTH_N"/>
</dbReference>
<dbReference type="RefSeq" id="WP_092198249.1">
    <property type="nucleotide sequence ID" value="NZ_PPEL01000020.1"/>
</dbReference>
<evidence type="ECO:0000313" key="7">
    <source>
        <dbReference type="Proteomes" id="UP000236488"/>
    </source>
</evidence>
<dbReference type="Pfam" id="PF03466">
    <property type="entry name" value="LysR_substrate"/>
    <property type="match status" value="1"/>
</dbReference>
<evidence type="ECO:0000259" key="5">
    <source>
        <dbReference type="PROSITE" id="PS50931"/>
    </source>
</evidence>
<name>A0A2K2U5R9_9ACTN</name>
<comment type="caution">
    <text evidence="6">The sequence shown here is derived from an EMBL/GenBank/DDBJ whole genome shotgun (WGS) entry which is preliminary data.</text>
</comment>
<dbReference type="Gene3D" id="1.10.10.10">
    <property type="entry name" value="Winged helix-like DNA-binding domain superfamily/Winged helix DNA-binding domain"/>
    <property type="match status" value="1"/>
</dbReference>
<evidence type="ECO:0000256" key="1">
    <source>
        <dbReference type="ARBA" id="ARBA00009437"/>
    </source>
</evidence>
<dbReference type="Proteomes" id="UP000236488">
    <property type="component" value="Unassembled WGS sequence"/>
</dbReference>
<gene>
    <name evidence="6" type="ORF">C2L80_05215</name>
</gene>